<feature type="transmembrane region" description="Helical" evidence="1">
    <location>
        <begin position="12"/>
        <end position="34"/>
    </location>
</feature>
<evidence type="ECO:0000256" key="1">
    <source>
        <dbReference type="SAM" id="Phobius"/>
    </source>
</evidence>
<keyword evidence="1" id="KW-0812">Transmembrane</keyword>
<dbReference type="Pfam" id="PF09851">
    <property type="entry name" value="SHOCT"/>
    <property type="match status" value="1"/>
</dbReference>
<keyword evidence="1" id="KW-0472">Membrane</keyword>
<organism evidence="3 4">
    <name type="scientific">Ornithinibacter aureus</name>
    <dbReference type="NCBI Taxonomy" id="622664"/>
    <lineage>
        <taxon>Bacteria</taxon>
        <taxon>Bacillati</taxon>
        <taxon>Actinomycetota</taxon>
        <taxon>Actinomycetes</taxon>
        <taxon>Micrococcales</taxon>
        <taxon>Intrasporangiaceae</taxon>
        <taxon>Ornithinibacter</taxon>
    </lineage>
</organism>
<evidence type="ECO:0000259" key="2">
    <source>
        <dbReference type="Pfam" id="PF09851"/>
    </source>
</evidence>
<dbReference type="InterPro" id="IPR018649">
    <property type="entry name" value="SHOCT"/>
</dbReference>
<comment type="caution">
    <text evidence="3">The sequence shown here is derived from an EMBL/GenBank/DDBJ whole genome shotgun (WGS) entry which is preliminary data.</text>
</comment>
<proteinExistence type="predicted"/>
<feature type="domain" description="SHOCT" evidence="2">
    <location>
        <begin position="50"/>
        <end position="72"/>
    </location>
</feature>
<keyword evidence="4" id="KW-1185">Reference proteome</keyword>
<evidence type="ECO:0000313" key="4">
    <source>
        <dbReference type="Proteomes" id="UP001500390"/>
    </source>
</evidence>
<protein>
    <submittedName>
        <fullName evidence="3">SHOCT domain-containing protein</fullName>
    </submittedName>
</protein>
<accession>A0ABP8K479</accession>
<sequence>MTWGNGMGWGGWLLMTLTTVAFWAVVVFGIVALFRGSGGSGPRDGIRDRDARKILDERFARGEIDAEEYRSRQSILSTHG</sequence>
<keyword evidence="1" id="KW-1133">Transmembrane helix</keyword>
<gene>
    <name evidence="3" type="ORF">GCM10023153_27640</name>
</gene>
<dbReference type="RefSeq" id="WP_159902862.1">
    <property type="nucleotide sequence ID" value="NZ_BAABFX010000038.1"/>
</dbReference>
<name>A0ABP8K479_9MICO</name>
<dbReference type="Proteomes" id="UP001500390">
    <property type="component" value="Unassembled WGS sequence"/>
</dbReference>
<reference evidence="4" key="1">
    <citation type="journal article" date="2019" name="Int. J. Syst. Evol. Microbiol.">
        <title>The Global Catalogue of Microorganisms (GCM) 10K type strain sequencing project: providing services to taxonomists for standard genome sequencing and annotation.</title>
        <authorList>
            <consortium name="The Broad Institute Genomics Platform"/>
            <consortium name="The Broad Institute Genome Sequencing Center for Infectious Disease"/>
            <person name="Wu L."/>
            <person name="Ma J."/>
        </authorList>
    </citation>
    <scope>NUCLEOTIDE SEQUENCE [LARGE SCALE GENOMIC DNA]</scope>
    <source>
        <strain evidence="4">JCM 17738</strain>
    </source>
</reference>
<evidence type="ECO:0000313" key="3">
    <source>
        <dbReference type="EMBL" id="GAA4400292.1"/>
    </source>
</evidence>
<dbReference type="EMBL" id="BAABFX010000038">
    <property type="protein sequence ID" value="GAA4400292.1"/>
    <property type="molecule type" value="Genomic_DNA"/>
</dbReference>